<evidence type="ECO:0000259" key="2">
    <source>
        <dbReference type="Pfam" id="PF00134"/>
    </source>
</evidence>
<dbReference type="Proteomes" id="UP000283269">
    <property type="component" value="Unassembled WGS sequence"/>
</dbReference>
<proteinExistence type="predicted"/>
<feature type="compositionally biased region" description="Polar residues" evidence="1">
    <location>
        <begin position="211"/>
        <end position="225"/>
    </location>
</feature>
<organism evidence="3 4">
    <name type="scientific">Psilocybe cyanescens</name>
    <dbReference type="NCBI Taxonomy" id="93625"/>
    <lineage>
        <taxon>Eukaryota</taxon>
        <taxon>Fungi</taxon>
        <taxon>Dikarya</taxon>
        <taxon>Basidiomycota</taxon>
        <taxon>Agaricomycotina</taxon>
        <taxon>Agaricomycetes</taxon>
        <taxon>Agaricomycetidae</taxon>
        <taxon>Agaricales</taxon>
        <taxon>Agaricineae</taxon>
        <taxon>Strophariaceae</taxon>
        <taxon>Psilocybe</taxon>
    </lineage>
</organism>
<dbReference type="InParanoid" id="A0A409X9L8"/>
<comment type="caution">
    <text evidence="3">The sequence shown here is derived from an EMBL/GenBank/DDBJ whole genome shotgun (WGS) entry which is preliminary data.</text>
</comment>
<dbReference type="GO" id="GO:0016538">
    <property type="term" value="F:cyclin-dependent protein serine/threonine kinase regulator activity"/>
    <property type="evidence" value="ECO:0007669"/>
    <property type="project" value="TreeGrafter"/>
</dbReference>
<keyword evidence="4" id="KW-1185">Reference proteome</keyword>
<dbReference type="PANTHER" id="PTHR15615">
    <property type="match status" value="1"/>
</dbReference>
<dbReference type="Pfam" id="PF00134">
    <property type="entry name" value="Cyclin_N"/>
    <property type="match status" value="1"/>
</dbReference>
<feature type="region of interest" description="Disordered" evidence="1">
    <location>
        <begin position="1"/>
        <end position="28"/>
    </location>
</feature>
<sequence>MASHNPGSGAPRRQFAVPSTAPPPAKNDPYHGQELLAKLAARFITHLFACPEYPQSASQAQAKLPYFIAYALHRTKLHAAVTFAALVLLQRLKARFPSARGSSGHRLFISAYMISSKVMCDDTYSNKSWCIVAQGMFTLREVNQMEREMCTYLDWELTVDDPILSNFENAVRTDFRDSKIQYPNYPTTFVSKRAARAEASTANTPFDEKSSTTSPVPGFAQNRQAGQKVPGAPGTPTKGPWGADPNTPDTPSPTFSNATSPTSSGSPATPVGGPDTNPKIRGIDTSPNFGLTEGVPVSHPLKPKMFAFAVPSGW</sequence>
<dbReference type="GO" id="GO:0019901">
    <property type="term" value="F:protein kinase binding"/>
    <property type="evidence" value="ECO:0007669"/>
    <property type="project" value="InterPro"/>
</dbReference>
<evidence type="ECO:0000313" key="4">
    <source>
        <dbReference type="Proteomes" id="UP000283269"/>
    </source>
</evidence>
<dbReference type="GO" id="GO:0005634">
    <property type="term" value="C:nucleus"/>
    <property type="evidence" value="ECO:0007669"/>
    <property type="project" value="TreeGrafter"/>
</dbReference>
<dbReference type="InterPro" id="IPR013922">
    <property type="entry name" value="Cyclin_PHO80-like"/>
</dbReference>
<feature type="compositionally biased region" description="Low complexity" evidence="1">
    <location>
        <begin position="258"/>
        <end position="274"/>
    </location>
</feature>
<feature type="domain" description="Cyclin N-terminal" evidence="2">
    <location>
        <begin position="57"/>
        <end position="158"/>
    </location>
</feature>
<dbReference type="InterPro" id="IPR006671">
    <property type="entry name" value="Cyclin_N"/>
</dbReference>
<dbReference type="InterPro" id="IPR036915">
    <property type="entry name" value="Cyclin-like_sf"/>
</dbReference>
<feature type="region of interest" description="Disordered" evidence="1">
    <location>
        <begin position="200"/>
        <end position="299"/>
    </location>
</feature>
<dbReference type="Gene3D" id="1.10.472.10">
    <property type="entry name" value="Cyclin-like"/>
    <property type="match status" value="1"/>
</dbReference>
<dbReference type="CDD" id="cd20557">
    <property type="entry name" value="CYCLIN_ScPCL1-like"/>
    <property type="match status" value="1"/>
</dbReference>
<protein>
    <recommendedName>
        <fullName evidence="2">Cyclin N-terminal domain-containing protein</fullName>
    </recommendedName>
</protein>
<dbReference type="STRING" id="93625.A0A409X9L8"/>
<gene>
    <name evidence="3" type="ORF">CVT25_008171</name>
</gene>
<feature type="compositionally biased region" description="Polar residues" evidence="1">
    <location>
        <begin position="247"/>
        <end position="257"/>
    </location>
</feature>
<dbReference type="SUPFAM" id="SSF47954">
    <property type="entry name" value="Cyclin-like"/>
    <property type="match status" value="1"/>
</dbReference>
<reference evidence="3 4" key="1">
    <citation type="journal article" date="2018" name="Evol. Lett.">
        <title>Horizontal gene cluster transfer increased hallucinogenic mushroom diversity.</title>
        <authorList>
            <person name="Reynolds H.T."/>
            <person name="Vijayakumar V."/>
            <person name="Gluck-Thaler E."/>
            <person name="Korotkin H.B."/>
            <person name="Matheny P.B."/>
            <person name="Slot J.C."/>
        </authorList>
    </citation>
    <scope>NUCLEOTIDE SEQUENCE [LARGE SCALE GENOMIC DNA]</scope>
    <source>
        <strain evidence="3 4">2631</strain>
    </source>
</reference>
<dbReference type="OrthoDB" id="244495at2759"/>
<dbReference type="PANTHER" id="PTHR15615:SF108">
    <property type="entry name" value="PROTEIN CNPPD1"/>
    <property type="match status" value="1"/>
</dbReference>
<accession>A0A409X9L8</accession>
<dbReference type="AlphaFoldDB" id="A0A409X9L8"/>
<evidence type="ECO:0000313" key="3">
    <source>
        <dbReference type="EMBL" id="PPQ87435.1"/>
    </source>
</evidence>
<dbReference type="EMBL" id="NHYD01002281">
    <property type="protein sequence ID" value="PPQ87435.1"/>
    <property type="molecule type" value="Genomic_DNA"/>
</dbReference>
<dbReference type="GO" id="GO:0000307">
    <property type="term" value="C:cyclin-dependent protein kinase holoenzyme complex"/>
    <property type="evidence" value="ECO:0007669"/>
    <property type="project" value="TreeGrafter"/>
</dbReference>
<evidence type="ECO:0000256" key="1">
    <source>
        <dbReference type="SAM" id="MobiDB-lite"/>
    </source>
</evidence>
<name>A0A409X9L8_PSICY</name>